<keyword evidence="1" id="KW-1133">Transmembrane helix</keyword>
<dbReference type="EMBL" id="JAVLET010000006">
    <property type="protein sequence ID" value="KAL0468929.1"/>
    <property type="molecule type" value="Genomic_DNA"/>
</dbReference>
<organism evidence="2 3">
    <name type="scientific">Neurospora intermedia</name>
    <dbReference type="NCBI Taxonomy" id="5142"/>
    <lineage>
        <taxon>Eukaryota</taxon>
        <taxon>Fungi</taxon>
        <taxon>Dikarya</taxon>
        <taxon>Ascomycota</taxon>
        <taxon>Pezizomycotina</taxon>
        <taxon>Sordariomycetes</taxon>
        <taxon>Sordariomycetidae</taxon>
        <taxon>Sordariales</taxon>
        <taxon>Sordariaceae</taxon>
        <taxon>Neurospora</taxon>
    </lineage>
</organism>
<keyword evidence="3" id="KW-1185">Reference proteome</keyword>
<comment type="caution">
    <text evidence="2">The sequence shown here is derived from an EMBL/GenBank/DDBJ whole genome shotgun (WGS) entry which is preliminary data.</text>
</comment>
<reference evidence="2 3" key="1">
    <citation type="submission" date="2023-09" db="EMBL/GenBank/DDBJ databases">
        <title>Multi-omics analysis of a traditional fermented food reveals byproduct-associated fungal strains for waste-to-food upcycling.</title>
        <authorList>
            <consortium name="Lawrence Berkeley National Laboratory"/>
            <person name="Rekdal V.M."/>
            <person name="Villalobos-Escobedo J.M."/>
            <person name="Rodriguez-Valeron N."/>
            <person name="Garcia M.O."/>
            <person name="Vasquez D.P."/>
            <person name="Damayanti I."/>
            <person name="Sorensen P.M."/>
            <person name="Baidoo E.E."/>
            <person name="De Carvalho A.C."/>
            <person name="Riley R."/>
            <person name="Lipzen A."/>
            <person name="He G."/>
            <person name="Yan M."/>
            <person name="Haridas S."/>
            <person name="Daum C."/>
            <person name="Yoshinaga Y."/>
            <person name="Ng V."/>
            <person name="Grigoriev I.V."/>
            <person name="Munk R."/>
            <person name="Nuraida L."/>
            <person name="Wijaya C.H."/>
            <person name="Morales P.-C."/>
            <person name="Keasling J.D."/>
        </authorList>
    </citation>
    <scope>NUCLEOTIDE SEQUENCE [LARGE SCALE GENOMIC DNA]</scope>
    <source>
        <strain evidence="2 3">FGSC 2613</strain>
    </source>
</reference>
<evidence type="ECO:0000256" key="1">
    <source>
        <dbReference type="SAM" id="Phobius"/>
    </source>
</evidence>
<sequence>MKDERTARMKCRYEEVLTFRPGGRVYSTWLICISLSLFFSPFFAYFFFLLCCLMGVCWAVRLDVRRFEPR</sequence>
<evidence type="ECO:0000313" key="3">
    <source>
        <dbReference type="Proteomes" id="UP001451303"/>
    </source>
</evidence>
<evidence type="ECO:0000313" key="2">
    <source>
        <dbReference type="EMBL" id="KAL0468929.1"/>
    </source>
</evidence>
<accession>A0ABR3D8B9</accession>
<proteinExistence type="predicted"/>
<feature type="transmembrane region" description="Helical" evidence="1">
    <location>
        <begin position="45"/>
        <end position="64"/>
    </location>
</feature>
<name>A0ABR3D8B9_NEUIN</name>
<keyword evidence="1" id="KW-0812">Transmembrane</keyword>
<feature type="transmembrane region" description="Helical" evidence="1">
    <location>
        <begin position="21"/>
        <end position="39"/>
    </location>
</feature>
<protein>
    <submittedName>
        <fullName evidence="2">Uncharacterized protein</fullName>
    </submittedName>
</protein>
<keyword evidence="1" id="KW-0472">Membrane</keyword>
<dbReference type="Proteomes" id="UP001451303">
    <property type="component" value="Unassembled WGS sequence"/>
</dbReference>
<gene>
    <name evidence="2" type="ORF">QR685DRAFT_529209</name>
</gene>